<evidence type="ECO:0008006" key="4">
    <source>
        <dbReference type="Google" id="ProtNLM"/>
    </source>
</evidence>
<keyword evidence="3" id="KW-1185">Reference proteome</keyword>
<gene>
    <name evidence="2" type="ORF">FZEAL_6793</name>
</gene>
<dbReference type="OrthoDB" id="3539644at2759"/>
<reference evidence="2" key="2">
    <citation type="submission" date="2020-05" db="EMBL/GenBank/DDBJ databases">
        <authorList>
            <person name="Kim H.-S."/>
            <person name="Proctor R.H."/>
            <person name="Brown D.W."/>
        </authorList>
    </citation>
    <scope>NUCLEOTIDE SEQUENCE</scope>
    <source>
        <strain evidence="2">NRRL 22465</strain>
    </source>
</reference>
<feature type="compositionally biased region" description="Polar residues" evidence="1">
    <location>
        <begin position="143"/>
        <end position="167"/>
    </location>
</feature>
<feature type="compositionally biased region" description="Basic and acidic residues" evidence="1">
    <location>
        <begin position="62"/>
        <end position="73"/>
    </location>
</feature>
<evidence type="ECO:0000256" key="1">
    <source>
        <dbReference type="SAM" id="MobiDB-lite"/>
    </source>
</evidence>
<feature type="compositionally biased region" description="Polar residues" evidence="1">
    <location>
        <begin position="98"/>
        <end position="119"/>
    </location>
</feature>
<proteinExistence type="predicted"/>
<feature type="region of interest" description="Disordered" evidence="1">
    <location>
        <begin position="1"/>
        <end position="177"/>
    </location>
</feature>
<organism evidence="2 3">
    <name type="scientific">Fusarium zealandicum</name>
    <dbReference type="NCBI Taxonomy" id="1053134"/>
    <lineage>
        <taxon>Eukaryota</taxon>
        <taxon>Fungi</taxon>
        <taxon>Dikarya</taxon>
        <taxon>Ascomycota</taxon>
        <taxon>Pezizomycotina</taxon>
        <taxon>Sordariomycetes</taxon>
        <taxon>Hypocreomycetidae</taxon>
        <taxon>Hypocreales</taxon>
        <taxon>Nectriaceae</taxon>
        <taxon>Fusarium</taxon>
        <taxon>Fusarium staphyleae species complex</taxon>
    </lineage>
</organism>
<sequence length="728" mass="78942">MPAPYSDNLYSADSSDDEPDLLSPTDGYFRASSSSAASHTGLNLPRVPNVLVQDPTVAGQDSKARELERERHLLNSGGSDNTDNAPGLDTPRQGAGEENQTSMGGLDSSGTAAASSHTQPSHHRFAHHFDAPPAYTPSPISPSAPSNYQTFPPSSTMGHEPEQQSPISHEPEQESLISHAPEQQPLISHAPESMSSPSNADKPSRWQRFKDCVASFNLRRKFKTALGCLVVFSVIFMILSSFTGGSGGADYEDPDRAVDHDPVQLPDRSKDFFNWKPSGVCLDKPYRFETAMKVVDLQYKRNLTIVQTDDQDGDDSGRAPHVSGEIVLRAETGSRPGNVQIEVISNNQKLSAGVTYDEKTQHFKISTPKKVAWGLASSAPCIQIRVTVSVRRESVINALAIDTQHLGIRVKEGLILGVMENAVIRTTAGNVNTPAIDDESRVKAVFPYSLSAREMHIHTTSGDVRGWYPLYDLLDIKTVSGDVDSTVWPKNAKPELVKPAKLRVHSTSGTIRLEEPIDRALRAPRPAREFATRDYHVDVLTASGDTTATLAAGTRVRVGSQSGDFDLRLWPVFDSALLATEGELDEPVWETDTKSGYTQLTVLEPLYAPPYSPRRTIPLAIYDDAEDETEQPPPEGTSIDNTPAISLLTSTHKSISGDIKLRYPSAWEGHLSAQSISGEQDFRGEGLKITHSGGPAARLVKGTKGTGNSQLDVKSVSGDQDVLIGAEV</sequence>
<evidence type="ECO:0000313" key="2">
    <source>
        <dbReference type="EMBL" id="KAF4976559.1"/>
    </source>
</evidence>
<name>A0A8H4UH32_9HYPO</name>
<protein>
    <recommendedName>
        <fullName evidence="4">Adhesin domain-containing protein</fullName>
    </recommendedName>
</protein>
<evidence type="ECO:0000313" key="3">
    <source>
        <dbReference type="Proteomes" id="UP000635477"/>
    </source>
</evidence>
<comment type="caution">
    <text evidence="2">The sequence shown here is derived from an EMBL/GenBank/DDBJ whole genome shotgun (WGS) entry which is preliminary data.</text>
</comment>
<dbReference type="AlphaFoldDB" id="A0A8H4UH32"/>
<feature type="compositionally biased region" description="Polar residues" evidence="1">
    <location>
        <begin position="31"/>
        <end position="41"/>
    </location>
</feature>
<dbReference type="EMBL" id="JABEYC010000522">
    <property type="protein sequence ID" value="KAF4976559.1"/>
    <property type="molecule type" value="Genomic_DNA"/>
</dbReference>
<accession>A0A8H4UH32</accession>
<reference evidence="2" key="1">
    <citation type="journal article" date="2020" name="BMC Genomics">
        <title>Correction to: Identification and distribution of gene clusters required for synthesis of sphingolipid metabolism inhibitors in diverse species of the filamentous fungus Fusarium.</title>
        <authorList>
            <person name="Kim H.S."/>
            <person name="Lohmar J.M."/>
            <person name="Busman M."/>
            <person name="Brown D.W."/>
            <person name="Naumann T.A."/>
            <person name="Divon H.H."/>
            <person name="Lysoe E."/>
            <person name="Uhlig S."/>
            <person name="Proctor R.H."/>
        </authorList>
    </citation>
    <scope>NUCLEOTIDE SEQUENCE</scope>
    <source>
        <strain evidence="2">NRRL 22465</strain>
    </source>
</reference>
<dbReference type="Proteomes" id="UP000635477">
    <property type="component" value="Unassembled WGS sequence"/>
</dbReference>